<name>A0AB74JNW4_AURPU</name>
<dbReference type="EMBL" id="QZAT01000088">
    <property type="protein sequence ID" value="THX25989.1"/>
    <property type="molecule type" value="Genomic_DNA"/>
</dbReference>
<dbReference type="Proteomes" id="UP000310374">
    <property type="component" value="Unassembled WGS sequence"/>
</dbReference>
<feature type="signal peptide" evidence="1">
    <location>
        <begin position="1"/>
        <end position="16"/>
    </location>
</feature>
<proteinExistence type="predicted"/>
<protein>
    <recommendedName>
        <fullName evidence="4">Secreted protein</fullName>
    </recommendedName>
</protein>
<organism evidence="2 3">
    <name type="scientific">Aureobasidium pullulans</name>
    <name type="common">Black yeast</name>
    <name type="synonym">Pullularia pullulans</name>
    <dbReference type="NCBI Taxonomy" id="5580"/>
    <lineage>
        <taxon>Eukaryota</taxon>
        <taxon>Fungi</taxon>
        <taxon>Dikarya</taxon>
        <taxon>Ascomycota</taxon>
        <taxon>Pezizomycotina</taxon>
        <taxon>Dothideomycetes</taxon>
        <taxon>Dothideomycetidae</taxon>
        <taxon>Dothideales</taxon>
        <taxon>Saccotheciaceae</taxon>
        <taxon>Aureobasidium</taxon>
    </lineage>
</organism>
<evidence type="ECO:0000256" key="1">
    <source>
        <dbReference type="SAM" id="SignalP"/>
    </source>
</evidence>
<comment type="caution">
    <text evidence="2">The sequence shown here is derived from an EMBL/GenBank/DDBJ whole genome shotgun (WGS) entry which is preliminary data.</text>
</comment>
<evidence type="ECO:0000313" key="3">
    <source>
        <dbReference type="Proteomes" id="UP000310374"/>
    </source>
</evidence>
<dbReference type="AlphaFoldDB" id="A0AB74JNW4"/>
<feature type="chain" id="PRO_5044501572" description="Secreted protein" evidence="1">
    <location>
        <begin position="17"/>
        <end position="140"/>
    </location>
</feature>
<evidence type="ECO:0008006" key="4">
    <source>
        <dbReference type="Google" id="ProtNLM"/>
    </source>
</evidence>
<accession>A0AB74JNW4</accession>
<sequence length="140" mass="15793">MPGVGVLFLCHHFGRSFVSILFLLTELRSRAKKGRSQRGFTGREQYTKVLYNIFGCRSKYTLRLNMVFILGCGCHNSKEAYQNLEGSLMNRRKVQTKQFGPPSQMRKETSMSAPATFPLSLSFSISSHQFCLPSTIAAMV</sequence>
<evidence type="ECO:0000313" key="2">
    <source>
        <dbReference type="EMBL" id="THX25989.1"/>
    </source>
</evidence>
<keyword evidence="1" id="KW-0732">Signal</keyword>
<gene>
    <name evidence="2" type="ORF">D6D12_06532</name>
</gene>
<reference evidence="2 3" key="1">
    <citation type="submission" date="2018-10" db="EMBL/GenBank/DDBJ databases">
        <title>Fifty Aureobasidium pullulans genomes reveal a recombining polyextremotolerant generalist.</title>
        <authorList>
            <person name="Gostincar C."/>
            <person name="Turk M."/>
            <person name="Zajc J."/>
            <person name="Gunde-Cimerman N."/>
        </authorList>
    </citation>
    <scope>NUCLEOTIDE SEQUENCE [LARGE SCALE GENOMIC DNA]</scope>
    <source>
        <strain evidence="2 3">EXF-10081</strain>
    </source>
</reference>